<evidence type="ECO:0000313" key="3">
    <source>
        <dbReference type="Proteomes" id="UP001603857"/>
    </source>
</evidence>
<dbReference type="Gene3D" id="3.30.70.270">
    <property type="match status" value="1"/>
</dbReference>
<dbReference type="SUPFAM" id="SSF56672">
    <property type="entry name" value="DNA/RNA polymerases"/>
    <property type="match status" value="1"/>
</dbReference>
<gene>
    <name evidence="2" type="ORF">Fmac_008693</name>
</gene>
<dbReference type="InterPro" id="IPR043128">
    <property type="entry name" value="Rev_trsase/Diguanyl_cyclase"/>
</dbReference>
<dbReference type="InterPro" id="IPR043502">
    <property type="entry name" value="DNA/RNA_pol_sf"/>
</dbReference>
<protein>
    <recommendedName>
        <fullName evidence="1">Reverse transcriptase domain-containing protein</fullName>
    </recommendedName>
</protein>
<organism evidence="2 3">
    <name type="scientific">Flemingia macrophylla</name>
    <dbReference type="NCBI Taxonomy" id="520843"/>
    <lineage>
        <taxon>Eukaryota</taxon>
        <taxon>Viridiplantae</taxon>
        <taxon>Streptophyta</taxon>
        <taxon>Embryophyta</taxon>
        <taxon>Tracheophyta</taxon>
        <taxon>Spermatophyta</taxon>
        <taxon>Magnoliopsida</taxon>
        <taxon>eudicotyledons</taxon>
        <taxon>Gunneridae</taxon>
        <taxon>Pentapetalae</taxon>
        <taxon>rosids</taxon>
        <taxon>fabids</taxon>
        <taxon>Fabales</taxon>
        <taxon>Fabaceae</taxon>
        <taxon>Papilionoideae</taxon>
        <taxon>50 kb inversion clade</taxon>
        <taxon>NPAAA clade</taxon>
        <taxon>indigoferoid/millettioid clade</taxon>
        <taxon>Phaseoleae</taxon>
        <taxon>Flemingia</taxon>
    </lineage>
</organism>
<sequence>MPFGVTNALAIFMAYMNRIFRPYLDKFVVVFIDDILVYSNTKEKHQEHLKVVLQILRDRQLYAELSKCDFWLEEVSFLGHVISRRGIGVDPSKVEVVLKWETDKCKKKAIINH</sequence>
<dbReference type="PANTHER" id="PTHR24559">
    <property type="entry name" value="TRANSPOSON TY3-I GAG-POL POLYPROTEIN"/>
    <property type="match status" value="1"/>
</dbReference>
<dbReference type="PROSITE" id="PS50878">
    <property type="entry name" value="RT_POL"/>
    <property type="match status" value="1"/>
</dbReference>
<name>A0ABD1MY56_9FABA</name>
<dbReference type="Proteomes" id="UP001603857">
    <property type="component" value="Unassembled WGS sequence"/>
</dbReference>
<proteinExistence type="predicted"/>
<dbReference type="FunFam" id="3.30.70.270:FF:000003">
    <property type="entry name" value="Transposon Ty3-G Gag-Pol polyprotein"/>
    <property type="match status" value="1"/>
</dbReference>
<dbReference type="CDD" id="cd01647">
    <property type="entry name" value="RT_LTR"/>
    <property type="match status" value="1"/>
</dbReference>
<evidence type="ECO:0000313" key="2">
    <source>
        <dbReference type="EMBL" id="KAL2340753.1"/>
    </source>
</evidence>
<comment type="caution">
    <text evidence="2">The sequence shown here is derived from an EMBL/GenBank/DDBJ whole genome shotgun (WGS) entry which is preliminary data.</text>
</comment>
<keyword evidence="3" id="KW-1185">Reference proteome</keyword>
<dbReference type="InterPro" id="IPR000477">
    <property type="entry name" value="RT_dom"/>
</dbReference>
<accession>A0ABD1MY56</accession>
<evidence type="ECO:0000259" key="1">
    <source>
        <dbReference type="PROSITE" id="PS50878"/>
    </source>
</evidence>
<dbReference type="PANTHER" id="PTHR24559:SF444">
    <property type="entry name" value="REVERSE TRANSCRIPTASE DOMAIN-CONTAINING PROTEIN"/>
    <property type="match status" value="1"/>
</dbReference>
<reference evidence="2 3" key="1">
    <citation type="submission" date="2024-08" db="EMBL/GenBank/DDBJ databases">
        <title>Insights into the chromosomal genome structure of Flemingia macrophylla.</title>
        <authorList>
            <person name="Ding Y."/>
            <person name="Zhao Y."/>
            <person name="Bi W."/>
            <person name="Wu M."/>
            <person name="Zhao G."/>
            <person name="Gong Y."/>
            <person name="Li W."/>
            <person name="Zhang P."/>
        </authorList>
    </citation>
    <scope>NUCLEOTIDE SEQUENCE [LARGE SCALE GENOMIC DNA]</scope>
    <source>
        <strain evidence="2">DYQJB</strain>
        <tissue evidence="2">Leaf</tissue>
    </source>
</reference>
<feature type="domain" description="Reverse transcriptase" evidence="1">
    <location>
        <begin position="1"/>
        <end position="82"/>
    </location>
</feature>
<dbReference type="EMBL" id="JBGMDY010000003">
    <property type="protein sequence ID" value="KAL2340753.1"/>
    <property type="molecule type" value="Genomic_DNA"/>
</dbReference>
<dbReference type="InterPro" id="IPR053134">
    <property type="entry name" value="RNA-dir_DNA_polymerase"/>
</dbReference>
<dbReference type="AlphaFoldDB" id="A0ABD1MY56"/>
<dbReference type="Pfam" id="PF00078">
    <property type="entry name" value="RVT_1"/>
    <property type="match status" value="1"/>
</dbReference>